<proteinExistence type="predicted"/>
<comment type="caution">
    <text evidence="1">The sequence shown here is derived from an EMBL/GenBank/DDBJ whole genome shotgun (WGS) entry which is preliminary data.</text>
</comment>
<name>A0ABN9VX70_9DINO</name>
<feature type="non-terminal residue" evidence="1">
    <location>
        <position position="1"/>
    </location>
</feature>
<sequence>DGAYSAPIKAKAHVEVPTCPVSETDWRAWLNDQADQAAKLACKLHPTSGQVTASPEDQLLRVKTFMYAASRVLELGPAPRDEWKDLKRPHSGRTPACMIVHEFVQ</sequence>
<gene>
    <name evidence="1" type="ORF">PCOR1329_LOCUS62053</name>
</gene>
<keyword evidence="2" id="KW-1185">Reference proteome</keyword>
<accession>A0ABN9VX70</accession>
<reference evidence="1" key="1">
    <citation type="submission" date="2023-10" db="EMBL/GenBank/DDBJ databases">
        <authorList>
            <person name="Chen Y."/>
            <person name="Shah S."/>
            <person name="Dougan E. K."/>
            <person name="Thang M."/>
            <person name="Chan C."/>
        </authorList>
    </citation>
    <scope>NUCLEOTIDE SEQUENCE [LARGE SCALE GENOMIC DNA]</scope>
</reference>
<dbReference type="Proteomes" id="UP001189429">
    <property type="component" value="Unassembled WGS sequence"/>
</dbReference>
<evidence type="ECO:0000313" key="2">
    <source>
        <dbReference type="Proteomes" id="UP001189429"/>
    </source>
</evidence>
<dbReference type="EMBL" id="CAUYUJ010017826">
    <property type="protein sequence ID" value="CAK0878222.1"/>
    <property type="molecule type" value="Genomic_DNA"/>
</dbReference>
<feature type="non-terminal residue" evidence="1">
    <location>
        <position position="105"/>
    </location>
</feature>
<evidence type="ECO:0000313" key="1">
    <source>
        <dbReference type="EMBL" id="CAK0878222.1"/>
    </source>
</evidence>
<protein>
    <submittedName>
        <fullName evidence="1">Uncharacterized protein</fullName>
    </submittedName>
</protein>
<organism evidence="1 2">
    <name type="scientific">Prorocentrum cordatum</name>
    <dbReference type="NCBI Taxonomy" id="2364126"/>
    <lineage>
        <taxon>Eukaryota</taxon>
        <taxon>Sar</taxon>
        <taxon>Alveolata</taxon>
        <taxon>Dinophyceae</taxon>
        <taxon>Prorocentrales</taxon>
        <taxon>Prorocentraceae</taxon>
        <taxon>Prorocentrum</taxon>
    </lineage>
</organism>